<evidence type="ECO:0008006" key="5">
    <source>
        <dbReference type="Google" id="ProtNLM"/>
    </source>
</evidence>
<keyword evidence="4" id="KW-1185">Reference proteome</keyword>
<organism evidence="3 4">
    <name type="scientific">Rhodopila globiformis</name>
    <name type="common">Rhodopseudomonas globiformis</name>
    <dbReference type="NCBI Taxonomy" id="1071"/>
    <lineage>
        <taxon>Bacteria</taxon>
        <taxon>Pseudomonadati</taxon>
        <taxon>Pseudomonadota</taxon>
        <taxon>Alphaproteobacteria</taxon>
        <taxon>Acetobacterales</taxon>
        <taxon>Acetobacteraceae</taxon>
        <taxon>Rhodopila</taxon>
    </lineage>
</organism>
<reference evidence="3 4" key="1">
    <citation type="journal article" date="2018" name="Arch. Microbiol.">
        <title>New insights into the metabolic potential of the phototrophic purple bacterium Rhodopila globiformis DSM 161(T) from its draft genome sequence and evidence for a vanadium-dependent nitrogenase.</title>
        <authorList>
            <person name="Imhoff J.F."/>
            <person name="Rahn T."/>
            <person name="Kunzel S."/>
            <person name="Neulinger S.C."/>
        </authorList>
    </citation>
    <scope>NUCLEOTIDE SEQUENCE [LARGE SCALE GENOMIC DNA]</scope>
    <source>
        <strain evidence="3 4">DSM 161</strain>
    </source>
</reference>
<name>A0A2S6NNQ2_RHOGL</name>
<accession>A0A2S6NNQ2</accession>
<protein>
    <recommendedName>
        <fullName evidence="5">Secreted protein</fullName>
    </recommendedName>
</protein>
<feature type="chain" id="PRO_5015598815" description="Secreted protein" evidence="2">
    <location>
        <begin position="34"/>
        <end position="93"/>
    </location>
</feature>
<dbReference type="RefSeq" id="WP_104517079.1">
    <property type="nucleotide sequence ID" value="NZ_NHRY01000035.1"/>
</dbReference>
<evidence type="ECO:0000313" key="4">
    <source>
        <dbReference type="Proteomes" id="UP000239724"/>
    </source>
</evidence>
<comment type="caution">
    <text evidence="3">The sequence shown here is derived from an EMBL/GenBank/DDBJ whole genome shotgun (WGS) entry which is preliminary data.</text>
</comment>
<evidence type="ECO:0000256" key="1">
    <source>
        <dbReference type="SAM" id="MobiDB-lite"/>
    </source>
</evidence>
<evidence type="ECO:0000313" key="3">
    <source>
        <dbReference type="EMBL" id="PPQ39230.1"/>
    </source>
</evidence>
<dbReference type="AlphaFoldDB" id="A0A2S6NNQ2"/>
<proteinExistence type="predicted"/>
<dbReference type="Proteomes" id="UP000239724">
    <property type="component" value="Unassembled WGS sequence"/>
</dbReference>
<sequence>MGHALFRTLFSTRTLVRVAFAALSLHCMGTAFGQGLGAGTTAPMYGTAWATARTLSRMQDMPFMASARPKARRADAAAAPHGTPYPSSQRRGG</sequence>
<dbReference type="EMBL" id="NHRY01000035">
    <property type="protein sequence ID" value="PPQ39230.1"/>
    <property type="molecule type" value="Genomic_DNA"/>
</dbReference>
<feature type="signal peptide" evidence="2">
    <location>
        <begin position="1"/>
        <end position="33"/>
    </location>
</feature>
<keyword evidence="2" id="KW-0732">Signal</keyword>
<gene>
    <name evidence="3" type="ORF">CCS01_01545</name>
</gene>
<evidence type="ECO:0000256" key="2">
    <source>
        <dbReference type="SAM" id="SignalP"/>
    </source>
</evidence>
<feature type="region of interest" description="Disordered" evidence="1">
    <location>
        <begin position="66"/>
        <end position="93"/>
    </location>
</feature>